<feature type="domain" description="GGDEF" evidence="4">
    <location>
        <begin position="300"/>
        <end position="435"/>
    </location>
</feature>
<keyword evidence="3" id="KW-0812">Transmembrane</keyword>
<dbReference type="GO" id="GO:0043709">
    <property type="term" value="P:cell adhesion involved in single-species biofilm formation"/>
    <property type="evidence" value="ECO:0007669"/>
    <property type="project" value="TreeGrafter"/>
</dbReference>
<dbReference type="PROSITE" id="PS50887">
    <property type="entry name" value="GGDEF"/>
    <property type="match status" value="1"/>
</dbReference>
<dbReference type="EMBL" id="JACHBK010000004">
    <property type="protein sequence ID" value="MBB5535404.1"/>
    <property type="molecule type" value="Genomic_DNA"/>
</dbReference>
<evidence type="ECO:0000256" key="3">
    <source>
        <dbReference type="SAM" id="Phobius"/>
    </source>
</evidence>
<evidence type="ECO:0000313" key="5">
    <source>
        <dbReference type="EMBL" id="MBB5535404.1"/>
    </source>
</evidence>
<dbReference type="Proteomes" id="UP000585507">
    <property type="component" value="Unassembled WGS sequence"/>
</dbReference>
<protein>
    <recommendedName>
        <fullName evidence="1">diguanylate cyclase</fullName>
        <ecNumber evidence="1">2.7.7.65</ecNumber>
    </recommendedName>
</protein>
<dbReference type="CDD" id="cd01949">
    <property type="entry name" value="GGDEF"/>
    <property type="match status" value="1"/>
</dbReference>
<dbReference type="FunFam" id="3.30.70.270:FF:000001">
    <property type="entry name" value="Diguanylate cyclase domain protein"/>
    <property type="match status" value="1"/>
</dbReference>
<dbReference type="InterPro" id="IPR050469">
    <property type="entry name" value="Diguanylate_Cyclase"/>
</dbReference>
<evidence type="ECO:0000256" key="2">
    <source>
        <dbReference type="ARBA" id="ARBA00034247"/>
    </source>
</evidence>
<name>A0A7W8UAU9_9HYPH</name>
<dbReference type="SMART" id="SM00267">
    <property type="entry name" value="GGDEF"/>
    <property type="match status" value="1"/>
</dbReference>
<dbReference type="PANTHER" id="PTHR45138:SF9">
    <property type="entry name" value="DIGUANYLATE CYCLASE DGCM-RELATED"/>
    <property type="match status" value="1"/>
</dbReference>
<proteinExistence type="predicted"/>
<evidence type="ECO:0000259" key="4">
    <source>
        <dbReference type="PROSITE" id="PS50887"/>
    </source>
</evidence>
<dbReference type="NCBIfam" id="TIGR00254">
    <property type="entry name" value="GGDEF"/>
    <property type="match status" value="1"/>
</dbReference>
<sequence length="442" mass="49396">MFERHYTVPVSDLPSRPAFLIEIQLSSHNRWLPPAMAGRKRIMNSSSQFGGSRIGRYARQLDVGIGCLRFQGEMEREYALQIGRDQRRPAMVSAVFSLAFVILFGVSDLVRLPVERFPDLTPDMWGILTSRLVTILVLLGCLYICHRQRAAPRVAPLSVVAMLTLAVCGAVSVCLYKRNHLGHAEFAQLLFVMGAFSPLGLRFRHSIVLAAGVVAIAFAIRYWLLPVELQGQQFNAMLLLMLIFSGVGGYLRERAHREQFLLRGILKEQASLDPLTGLANRRGFDEQLEMIRQQARRENVPVGLLLLDVDFFKRYNDRYGHQAGDLALQRVASCLEAFARRPLDMAARMGGEEFALVLYDCGAASLKDRADQLCADVRRLRIDHATSDISAFVTVSVGGVLLLPQETAWSALDRADQLLYEAKRQGRDRTSVERLLPAAAVA</sequence>
<feature type="transmembrane region" description="Helical" evidence="3">
    <location>
        <begin position="124"/>
        <end position="145"/>
    </location>
</feature>
<accession>A0A7W8UAU9</accession>
<dbReference type="InterPro" id="IPR029787">
    <property type="entry name" value="Nucleotide_cyclase"/>
</dbReference>
<comment type="catalytic activity">
    <reaction evidence="2">
        <text>2 GTP = 3',3'-c-di-GMP + 2 diphosphate</text>
        <dbReference type="Rhea" id="RHEA:24898"/>
        <dbReference type="ChEBI" id="CHEBI:33019"/>
        <dbReference type="ChEBI" id="CHEBI:37565"/>
        <dbReference type="ChEBI" id="CHEBI:58805"/>
        <dbReference type="EC" id="2.7.7.65"/>
    </reaction>
</comment>
<dbReference type="GO" id="GO:0052621">
    <property type="term" value="F:diguanylate cyclase activity"/>
    <property type="evidence" value="ECO:0007669"/>
    <property type="project" value="UniProtKB-EC"/>
</dbReference>
<dbReference type="PANTHER" id="PTHR45138">
    <property type="entry name" value="REGULATORY COMPONENTS OF SENSORY TRANSDUCTION SYSTEM"/>
    <property type="match status" value="1"/>
</dbReference>
<organism evidence="5 6">
    <name type="scientific">Rhizobium giardinii</name>
    <dbReference type="NCBI Taxonomy" id="56731"/>
    <lineage>
        <taxon>Bacteria</taxon>
        <taxon>Pseudomonadati</taxon>
        <taxon>Pseudomonadota</taxon>
        <taxon>Alphaproteobacteria</taxon>
        <taxon>Hyphomicrobiales</taxon>
        <taxon>Rhizobiaceae</taxon>
        <taxon>Rhizobium/Agrobacterium group</taxon>
        <taxon>Rhizobium</taxon>
    </lineage>
</organism>
<dbReference type="Pfam" id="PF00990">
    <property type="entry name" value="GGDEF"/>
    <property type="match status" value="1"/>
</dbReference>
<feature type="transmembrane region" description="Helical" evidence="3">
    <location>
        <begin position="157"/>
        <end position="176"/>
    </location>
</feature>
<evidence type="ECO:0000256" key="1">
    <source>
        <dbReference type="ARBA" id="ARBA00012528"/>
    </source>
</evidence>
<dbReference type="RefSeq" id="WP_154663323.1">
    <property type="nucleotide sequence ID" value="NZ_JACHBK010000004.1"/>
</dbReference>
<dbReference type="EC" id="2.7.7.65" evidence="1"/>
<feature type="transmembrane region" description="Helical" evidence="3">
    <location>
        <begin position="90"/>
        <end position="112"/>
    </location>
</feature>
<dbReference type="InterPro" id="IPR043128">
    <property type="entry name" value="Rev_trsase/Diguanyl_cyclase"/>
</dbReference>
<keyword evidence="6" id="KW-1185">Reference proteome</keyword>
<keyword evidence="3" id="KW-1133">Transmembrane helix</keyword>
<dbReference type="Gene3D" id="3.30.70.270">
    <property type="match status" value="1"/>
</dbReference>
<evidence type="ECO:0000313" key="6">
    <source>
        <dbReference type="Proteomes" id="UP000585507"/>
    </source>
</evidence>
<keyword evidence="3" id="KW-0472">Membrane</keyword>
<dbReference type="GO" id="GO:1902201">
    <property type="term" value="P:negative regulation of bacterial-type flagellum-dependent cell motility"/>
    <property type="evidence" value="ECO:0007669"/>
    <property type="project" value="TreeGrafter"/>
</dbReference>
<feature type="transmembrane region" description="Helical" evidence="3">
    <location>
        <begin position="207"/>
        <end position="225"/>
    </location>
</feature>
<dbReference type="InterPro" id="IPR000160">
    <property type="entry name" value="GGDEF_dom"/>
</dbReference>
<dbReference type="SUPFAM" id="SSF55073">
    <property type="entry name" value="Nucleotide cyclase"/>
    <property type="match status" value="1"/>
</dbReference>
<feature type="transmembrane region" description="Helical" evidence="3">
    <location>
        <begin position="231"/>
        <end position="251"/>
    </location>
</feature>
<dbReference type="AlphaFoldDB" id="A0A7W8UAU9"/>
<reference evidence="5 6" key="1">
    <citation type="submission" date="2020-08" db="EMBL/GenBank/DDBJ databases">
        <title>Genomic Encyclopedia of Type Strains, Phase IV (KMG-V): Genome sequencing to study the core and pangenomes of soil and plant-associated prokaryotes.</title>
        <authorList>
            <person name="Whitman W."/>
        </authorList>
    </citation>
    <scope>NUCLEOTIDE SEQUENCE [LARGE SCALE GENOMIC DNA]</scope>
    <source>
        <strain evidence="5 6">SEMIA 4084</strain>
    </source>
</reference>
<comment type="caution">
    <text evidence="5">The sequence shown here is derived from an EMBL/GenBank/DDBJ whole genome shotgun (WGS) entry which is preliminary data.</text>
</comment>
<gene>
    <name evidence="5" type="ORF">GGD55_002098</name>
</gene>
<dbReference type="GO" id="GO:0005886">
    <property type="term" value="C:plasma membrane"/>
    <property type="evidence" value="ECO:0007669"/>
    <property type="project" value="TreeGrafter"/>
</dbReference>